<keyword evidence="2" id="KW-1133">Transmembrane helix</keyword>
<organism evidence="3 4">
    <name type="scientific">Pseudoclavibacter chungangensis</name>
    <dbReference type="NCBI Taxonomy" id="587635"/>
    <lineage>
        <taxon>Bacteria</taxon>
        <taxon>Bacillati</taxon>
        <taxon>Actinomycetota</taxon>
        <taxon>Actinomycetes</taxon>
        <taxon>Micrococcales</taxon>
        <taxon>Microbacteriaceae</taxon>
        <taxon>Pseudoclavibacter</taxon>
    </lineage>
</organism>
<feature type="transmembrane region" description="Helical" evidence="2">
    <location>
        <begin position="213"/>
        <end position="232"/>
    </location>
</feature>
<evidence type="ECO:0000313" key="4">
    <source>
        <dbReference type="Proteomes" id="UP000467240"/>
    </source>
</evidence>
<evidence type="ECO:0000313" key="3">
    <source>
        <dbReference type="EMBL" id="KAB1662596.1"/>
    </source>
</evidence>
<feature type="region of interest" description="Disordered" evidence="1">
    <location>
        <begin position="1"/>
        <end position="28"/>
    </location>
</feature>
<evidence type="ECO:0000256" key="2">
    <source>
        <dbReference type="SAM" id="Phobius"/>
    </source>
</evidence>
<feature type="transmembrane region" description="Helical" evidence="2">
    <location>
        <begin position="537"/>
        <end position="555"/>
    </location>
</feature>
<evidence type="ECO:0008006" key="5">
    <source>
        <dbReference type="Google" id="ProtNLM"/>
    </source>
</evidence>
<keyword evidence="4" id="KW-1185">Reference proteome</keyword>
<feature type="transmembrane region" description="Helical" evidence="2">
    <location>
        <begin position="392"/>
        <end position="415"/>
    </location>
</feature>
<reference evidence="3 4" key="1">
    <citation type="submission" date="2019-09" db="EMBL/GenBank/DDBJ databases">
        <title>Phylogeny of genus Pseudoclavibacter and closely related genus.</title>
        <authorList>
            <person name="Li Y."/>
        </authorList>
    </citation>
    <scope>NUCLEOTIDE SEQUENCE [LARGE SCALE GENOMIC DNA]</scope>
    <source>
        <strain evidence="3 4">DSM 23821</strain>
    </source>
</reference>
<feature type="transmembrane region" description="Helical" evidence="2">
    <location>
        <begin position="290"/>
        <end position="323"/>
    </location>
</feature>
<feature type="transmembrane region" description="Helical" evidence="2">
    <location>
        <begin position="427"/>
        <end position="450"/>
    </location>
</feature>
<sequence length="599" mass="62060">MDGSDDDGSGMPVYGGRRRSRSGPAARSLHVLDTVEQPTVQPAVRYYPSTGQIPIVAAPIPRTSGTSPASAAVPLPQPNDIDEATTPRRSMLPPPPPAPANESVVVAPVRRRPSATTTVPTPRPVAGVPDVYRQAPGAPATTTPANGVPTIATTTPAPTSATVAAPVPPRGAPGRREAAGDGGAPPHDVDWANWADGRPSRRVRQRHTRWERLVPLWIGLGAALLCLAGDWLPSLTPNELNLLAVTARSSDDFWALTQAGHADDALWLALVHHWFGITGASEFSFRVLAAVTIGVVAAGISTCCLQIAGARAAVFAGIVFALLPRALFDGATVSGAGFGLAFGIWSVVALTWAVEYREALPGSGLELRLVAPATRRHRYAACARNLLRWSTFVLLLVLAVYACAPMIVLLVVLPLARLLGDTNARTLRTLGGALAVAAALVTPLLVSIAIGASTSEARATRAVVSPTDLFFVSLSPTATVSGALLAVVIGVGVAVVATGLRRTVRTAGTGALWLGALWLCALSIGAIVYPAPLEEALGLWSLMGPCVAVLVGATLATARRPVVWTVLAVIAVAAAIDLALVQVPGFAEAGDWLLHAPRH</sequence>
<gene>
    <name evidence="3" type="ORF">F8O01_01235</name>
</gene>
<comment type="caution">
    <text evidence="3">The sequence shown here is derived from an EMBL/GenBank/DDBJ whole genome shotgun (WGS) entry which is preliminary data.</text>
</comment>
<feature type="region of interest" description="Disordered" evidence="1">
    <location>
        <begin position="136"/>
        <end position="194"/>
    </location>
</feature>
<keyword evidence="2" id="KW-0812">Transmembrane</keyword>
<feature type="compositionally biased region" description="Low complexity" evidence="1">
    <location>
        <begin position="136"/>
        <end position="165"/>
    </location>
</feature>
<feature type="transmembrane region" description="Helical" evidence="2">
    <location>
        <begin position="512"/>
        <end position="531"/>
    </location>
</feature>
<feature type="transmembrane region" description="Helical" evidence="2">
    <location>
        <begin position="335"/>
        <end position="354"/>
    </location>
</feature>
<feature type="transmembrane region" description="Helical" evidence="2">
    <location>
        <begin position="470"/>
        <end position="500"/>
    </location>
</feature>
<feature type="region of interest" description="Disordered" evidence="1">
    <location>
        <begin position="58"/>
        <end position="102"/>
    </location>
</feature>
<name>A0A7J5C1T0_9MICO</name>
<dbReference type="EMBL" id="WBJZ01000001">
    <property type="protein sequence ID" value="KAB1662596.1"/>
    <property type="molecule type" value="Genomic_DNA"/>
</dbReference>
<feature type="transmembrane region" description="Helical" evidence="2">
    <location>
        <begin position="562"/>
        <end position="583"/>
    </location>
</feature>
<dbReference type="AlphaFoldDB" id="A0A7J5C1T0"/>
<keyword evidence="2" id="KW-0472">Membrane</keyword>
<dbReference type="Proteomes" id="UP000467240">
    <property type="component" value="Unassembled WGS sequence"/>
</dbReference>
<accession>A0A7J5C1T0</accession>
<evidence type="ECO:0000256" key="1">
    <source>
        <dbReference type="SAM" id="MobiDB-lite"/>
    </source>
</evidence>
<protein>
    <recommendedName>
        <fullName evidence="5">Glycosyltransferase RgtA/B/C/D-like domain-containing protein</fullName>
    </recommendedName>
</protein>
<proteinExistence type="predicted"/>
<dbReference type="RefSeq" id="WP_192498228.1">
    <property type="nucleotide sequence ID" value="NZ_JBHTKD010000001.1"/>
</dbReference>